<keyword evidence="3" id="KW-0645">Protease</keyword>
<evidence type="ECO:0000256" key="4">
    <source>
        <dbReference type="ARBA" id="ARBA00022801"/>
    </source>
</evidence>
<dbReference type="InterPro" id="IPR054613">
    <property type="entry name" value="Peptidase_S78_dom"/>
</dbReference>
<protein>
    <submittedName>
        <fullName evidence="8">Phage major capsid protein</fullName>
    </submittedName>
</protein>
<evidence type="ECO:0000256" key="2">
    <source>
        <dbReference type="ARBA" id="ARBA00022612"/>
    </source>
</evidence>
<evidence type="ECO:0000259" key="7">
    <source>
        <dbReference type="Pfam" id="PF05065"/>
    </source>
</evidence>
<comment type="caution">
    <text evidence="8">The sequence shown here is derived from an EMBL/GenBank/DDBJ whole genome shotgun (WGS) entry which is preliminary data.</text>
</comment>
<feature type="region of interest" description="Disordered" evidence="5">
    <location>
        <begin position="184"/>
        <end position="295"/>
    </location>
</feature>
<evidence type="ECO:0000256" key="5">
    <source>
        <dbReference type="SAM" id="MobiDB-lite"/>
    </source>
</evidence>
<organism evidence="8 9">
    <name type="scientific">Escherichia coli</name>
    <dbReference type="NCBI Taxonomy" id="562"/>
    <lineage>
        <taxon>Bacteria</taxon>
        <taxon>Pseudomonadati</taxon>
        <taxon>Pseudomonadota</taxon>
        <taxon>Gammaproteobacteria</taxon>
        <taxon>Enterobacterales</taxon>
        <taxon>Enterobacteriaceae</taxon>
        <taxon>Escherichia</taxon>
    </lineage>
</organism>
<evidence type="ECO:0000313" key="9">
    <source>
        <dbReference type="Proteomes" id="UP000543252"/>
    </source>
</evidence>
<dbReference type="InterPro" id="IPR024455">
    <property type="entry name" value="Phage_capsid"/>
</dbReference>
<dbReference type="Pfam" id="PF04586">
    <property type="entry name" value="Peptidase_S78"/>
    <property type="match status" value="1"/>
</dbReference>
<dbReference type="RefSeq" id="WP_187229470.1">
    <property type="nucleotide sequence ID" value="NZ_JADIFC010000004.1"/>
</dbReference>
<feature type="compositionally biased region" description="Basic and acidic residues" evidence="5">
    <location>
        <begin position="192"/>
        <end position="210"/>
    </location>
</feature>
<feature type="compositionally biased region" description="Acidic residues" evidence="5">
    <location>
        <begin position="211"/>
        <end position="222"/>
    </location>
</feature>
<reference evidence="8 9" key="1">
    <citation type="submission" date="2019-07" db="EMBL/GenBank/DDBJ databases">
        <authorList>
            <consortium name="GenomeTrakr network: Whole genome sequencing for foodborne pathogen traceback"/>
        </authorList>
    </citation>
    <scope>NUCLEOTIDE SEQUENCE [LARGE SCALE GENOMIC DNA]</scope>
    <source>
        <strain evidence="8 9">PSU-1859</strain>
    </source>
</reference>
<dbReference type="AlphaFoldDB" id="A0A8S7EAV5"/>
<evidence type="ECO:0000259" key="6">
    <source>
        <dbReference type="Pfam" id="PF04586"/>
    </source>
</evidence>
<feature type="domain" description="Prohead serine protease" evidence="6">
    <location>
        <begin position="59"/>
        <end position="162"/>
    </location>
</feature>
<dbReference type="Gene3D" id="3.30.2320.10">
    <property type="entry name" value="hypothetical protein PF0899 domain"/>
    <property type="match status" value="1"/>
</dbReference>
<keyword evidence="4" id="KW-0378">Hydrolase</keyword>
<dbReference type="InterPro" id="IPR054612">
    <property type="entry name" value="Phage_capsid-like_C"/>
</dbReference>
<feature type="compositionally biased region" description="Acidic residues" evidence="5">
    <location>
        <begin position="264"/>
        <end position="286"/>
    </location>
</feature>
<dbReference type="GO" id="GO:0008233">
    <property type="term" value="F:peptidase activity"/>
    <property type="evidence" value="ECO:0007669"/>
    <property type="project" value="UniProtKB-KW"/>
</dbReference>
<dbReference type="Proteomes" id="UP000543252">
    <property type="component" value="Unassembled WGS sequence"/>
</dbReference>
<evidence type="ECO:0000256" key="1">
    <source>
        <dbReference type="ARBA" id="ARBA00004328"/>
    </source>
</evidence>
<keyword evidence="2" id="KW-1188">Viral release from host cell</keyword>
<gene>
    <name evidence="8" type="ORF">FPS11_00210</name>
</gene>
<evidence type="ECO:0000256" key="3">
    <source>
        <dbReference type="ARBA" id="ARBA00022670"/>
    </source>
</evidence>
<dbReference type="Gene3D" id="3.30.2400.10">
    <property type="entry name" value="Major capsid protein gp5"/>
    <property type="match status" value="1"/>
</dbReference>
<dbReference type="NCBIfam" id="TIGR01554">
    <property type="entry name" value="major_cap_HK97"/>
    <property type="match status" value="1"/>
</dbReference>
<sequence>MTTKQFRRSVAVDTPDFIEEKDERIIELAFSSEAPYTRYYMNQDGEQVELKEILVHDESAVDLSVLNETNASLLFNHNLDLHIGKIVPGSARIDEDRVGRCLVQFSKVGQLANECFEKVKEGTLSQVSVGYNVLDGKADFNKGIYYVTRWQPFECSLVTCAADPFNAGVGRSLNTDNEMIVLEGEQVEDEIKDTPVEEIKPEDEEKRSEEEKEEQENEEIDSDSGNSADSSEDVEEPQEVTSEEKEERSEDEPEETEELNKDTDENDETENTSEAVEEEKIEDEEKPFERSREDTAEIRAIGKHLNISEDVIEAAIKDSAVTIENFKEKARALNTTESKTFVKGKITMTDTIKTLESRFDLNKAVRAIAEGKALTGAEAEYSQEEARKAAARGRAQRSNSVFIPASALRASQNMESLKPVVGEEIRHDCFVDMIMERSILGKLGVRTINATGPVSLPSLTSSNLENFGFVAEGQSAGEGTIKFAAQPMTLKTFNGIVPVTRQAAITLPNIGAIVGEHMLKHSAIALEKAILSNAANTNARDGLTKILTDAGKVKQIDWTYAEFLKLVAELTDKGYNEADLAFATRGVVKAELAAQLKAANVPGFLVEGDKLVNRPIYGSGVVAQDTMLFGDFSSLVVADFGSLELDCDDTTGRAAGNLYFRVWADLDWAVMDHSALTVVQKKVD</sequence>
<evidence type="ECO:0000313" key="8">
    <source>
        <dbReference type="EMBL" id="EFB3613372.1"/>
    </source>
</evidence>
<name>A0A8S7EAV5_ECOLX</name>
<dbReference type="Pfam" id="PF05065">
    <property type="entry name" value="Phage_capsid"/>
    <property type="match status" value="1"/>
</dbReference>
<comment type="subcellular location">
    <subcellularLocation>
        <location evidence="1">Virion</location>
    </subcellularLocation>
</comment>
<dbReference type="SUPFAM" id="SSF56563">
    <property type="entry name" value="Major capsid protein gp5"/>
    <property type="match status" value="1"/>
</dbReference>
<dbReference type="EMBL" id="AASFMQ010000001">
    <property type="protein sequence ID" value="EFB3613372.1"/>
    <property type="molecule type" value="Genomic_DNA"/>
</dbReference>
<accession>A0A8S7EAV5</accession>
<dbReference type="GO" id="GO:0006508">
    <property type="term" value="P:proteolysis"/>
    <property type="evidence" value="ECO:0007669"/>
    <property type="project" value="UniProtKB-KW"/>
</dbReference>
<proteinExistence type="predicted"/>
<feature type="domain" description="Phage capsid-like C-terminal" evidence="7">
    <location>
        <begin position="427"/>
        <end position="680"/>
    </location>
</feature>